<dbReference type="PANTHER" id="PTHR43024:SF1">
    <property type="entry name" value="UDP-N-ACETYLMURAMOYL-TRIPEPTIDE--D-ALANYL-D-ALANINE LIGASE"/>
    <property type="match status" value="1"/>
</dbReference>
<evidence type="ECO:0000256" key="6">
    <source>
        <dbReference type="ARBA" id="ARBA00022960"/>
    </source>
</evidence>
<keyword evidence="6 10" id="KW-0133">Cell shape</keyword>
<dbReference type="GO" id="GO:0009252">
    <property type="term" value="P:peptidoglycan biosynthetic process"/>
    <property type="evidence" value="ECO:0007669"/>
    <property type="project" value="UniProtKB-UniRule"/>
</dbReference>
<feature type="domain" description="Mur ligase C-terminal" evidence="13">
    <location>
        <begin position="308"/>
        <end position="428"/>
    </location>
</feature>
<comment type="catalytic activity">
    <reaction evidence="10 11">
        <text>D-alanyl-D-alanine + UDP-N-acetyl-alpha-D-muramoyl-L-alanyl-gamma-D-glutamyl-meso-2,6-diaminopimelate + ATP = UDP-N-acetyl-alpha-D-muramoyl-L-alanyl-gamma-D-glutamyl-meso-2,6-diaminopimeloyl-D-alanyl-D-alanine + ADP + phosphate + H(+)</text>
        <dbReference type="Rhea" id="RHEA:28374"/>
        <dbReference type="ChEBI" id="CHEBI:15378"/>
        <dbReference type="ChEBI" id="CHEBI:30616"/>
        <dbReference type="ChEBI" id="CHEBI:43474"/>
        <dbReference type="ChEBI" id="CHEBI:57822"/>
        <dbReference type="ChEBI" id="CHEBI:61386"/>
        <dbReference type="ChEBI" id="CHEBI:83905"/>
        <dbReference type="ChEBI" id="CHEBI:456216"/>
        <dbReference type="EC" id="6.3.2.10"/>
    </reaction>
</comment>
<evidence type="ECO:0000256" key="11">
    <source>
        <dbReference type="RuleBase" id="RU004136"/>
    </source>
</evidence>
<dbReference type="Gene3D" id="3.40.1390.10">
    <property type="entry name" value="MurE/MurF, N-terminal domain"/>
    <property type="match status" value="1"/>
</dbReference>
<evidence type="ECO:0000259" key="14">
    <source>
        <dbReference type="Pfam" id="PF08245"/>
    </source>
</evidence>
<dbReference type="Proteomes" id="UP000318733">
    <property type="component" value="Unassembled WGS sequence"/>
</dbReference>
<dbReference type="InterPro" id="IPR000713">
    <property type="entry name" value="Mur_ligase_N"/>
</dbReference>
<dbReference type="SUPFAM" id="SSF53244">
    <property type="entry name" value="MurD-like peptide ligases, peptide-binding domain"/>
    <property type="match status" value="1"/>
</dbReference>
<keyword evidence="2 10" id="KW-0436">Ligase</keyword>
<dbReference type="SUPFAM" id="SSF63418">
    <property type="entry name" value="MurE/MurF N-terminal domain"/>
    <property type="match status" value="1"/>
</dbReference>
<dbReference type="UniPathway" id="UPA00219"/>
<keyword evidence="4 10" id="KW-0547">Nucleotide-binding</keyword>
<dbReference type="InterPro" id="IPR005863">
    <property type="entry name" value="UDP-N-AcMur_synth"/>
</dbReference>
<dbReference type="EMBL" id="VLPK01000001">
    <property type="protein sequence ID" value="TSJ44629.1"/>
    <property type="molecule type" value="Genomic_DNA"/>
</dbReference>
<comment type="similarity">
    <text evidence="10">Belongs to the MurCDEF family. MurF subfamily.</text>
</comment>
<evidence type="ECO:0000256" key="10">
    <source>
        <dbReference type="HAMAP-Rule" id="MF_02019"/>
    </source>
</evidence>
<dbReference type="GO" id="GO:0071555">
    <property type="term" value="P:cell wall organization"/>
    <property type="evidence" value="ECO:0007669"/>
    <property type="project" value="UniProtKB-KW"/>
</dbReference>
<feature type="domain" description="Mur ligase N-terminal catalytic" evidence="12">
    <location>
        <begin position="17"/>
        <end position="85"/>
    </location>
</feature>
<dbReference type="GO" id="GO:0047480">
    <property type="term" value="F:UDP-N-acetylmuramoyl-tripeptide-D-alanyl-D-alanine ligase activity"/>
    <property type="evidence" value="ECO:0007669"/>
    <property type="project" value="UniProtKB-UniRule"/>
</dbReference>
<name>A0A556MXV8_9SPHI</name>
<comment type="pathway">
    <text evidence="10 11">Cell wall biogenesis; peptidoglycan biosynthesis.</text>
</comment>
<dbReference type="Gene3D" id="3.40.1190.10">
    <property type="entry name" value="Mur-like, catalytic domain"/>
    <property type="match status" value="1"/>
</dbReference>
<dbReference type="PANTHER" id="PTHR43024">
    <property type="entry name" value="UDP-N-ACETYLMURAMOYL-TRIPEPTIDE--D-ALANYL-D-ALANINE LIGASE"/>
    <property type="match status" value="1"/>
</dbReference>
<keyword evidence="9 10" id="KW-0961">Cell wall biogenesis/degradation</keyword>
<dbReference type="InterPro" id="IPR051046">
    <property type="entry name" value="MurCDEF_CellWall_CoF430Synth"/>
</dbReference>
<evidence type="ECO:0000256" key="4">
    <source>
        <dbReference type="ARBA" id="ARBA00022741"/>
    </source>
</evidence>
<dbReference type="InterPro" id="IPR035911">
    <property type="entry name" value="MurE/MurF_N"/>
</dbReference>
<keyword evidence="8 10" id="KW-0131">Cell cycle</keyword>
<dbReference type="InterPro" id="IPR013221">
    <property type="entry name" value="Mur_ligase_cen"/>
</dbReference>
<comment type="caution">
    <text evidence="15">The sequence shown here is derived from an EMBL/GenBank/DDBJ whole genome shotgun (WGS) entry which is preliminary data.</text>
</comment>
<evidence type="ECO:0000256" key="1">
    <source>
        <dbReference type="ARBA" id="ARBA00022490"/>
    </source>
</evidence>
<evidence type="ECO:0000256" key="3">
    <source>
        <dbReference type="ARBA" id="ARBA00022618"/>
    </source>
</evidence>
<reference evidence="15 16" key="1">
    <citation type="submission" date="2019-07" db="EMBL/GenBank/DDBJ databases">
        <authorList>
            <person name="Huq M.A."/>
        </authorList>
    </citation>
    <scope>NUCLEOTIDE SEQUENCE [LARGE SCALE GENOMIC DNA]</scope>
    <source>
        <strain evidence="15 16">MAH-19</strain>
    </source>
</reference>
<accession>A0A556MXV8</accession>
<evidence type="ECO:0000256" key="2">
    <source>
        <dbReference type="ARBA" id="ARBA00022598"/>
    </source>
</evidence>
<dbReference type="OrthoDB" id="9801978at2"/>
<dbReference type="GO" id="GO:0008766">
    <property type="term" value="F:UDP-N-acetylmuramoylalanyl-D-glutamyl-2,6-diaminopimelate-D-alanyl-D-alanine ligase activity"/>
    <property type="evidence" value="ECO:0007669"/>
    <property type="project" value="RHEA"/>
</dbReference>
<comment type="subcellular location">
    <subcellularLocation>
        <location evidence="10 11">Cytoplasm</location>
    </subcellularLocation>
</comment>
<dbReference type="SUPFAM" id="SSF53623">
    <property type="entry name" value="MurD-like peptide ligases, catalytic domain"/>
    <property type="match status" value="1"/>
</dbReference>
<evidence type="ECO:0000256" key="7">
    <source>
        <dbReference type="ARBA" id="ARBA00022984"/>
    </source>
</evidence>
<protein>
    <recommendedName>
        <fullName evidence="10 11">UDP-N-acetylmuramoyl-tripeptide--D-alanyl-D-alanine ligase</fullName>
        <ecNumber evidence="10 11">6.3.2.10</ecNumber>
    </recommendedName>
    <alternativeName>
        <fullName evidence="10">D-alanyl-D-alanine-adding enzyme</fullName>
    </alternativeName>
</protein>
<dbReference type="Pfam" id="PF08245">
    <property type="entry name" value="Mur_ligase_M"/>
    <property type="match status" value="1"/>
</dbReference>
<dbReference type="GO" id="GO:0005524">
    <property type="term" value="F:ATP binding"/>
    <property type="evidence" value="ECO:0007669"/>
    <property type="project" value="UniProtKB-UniRule"/>
</dbReference>
<dbReference type="InterPro" id="IPR036565">
    <property type="entry name" value="Mur-like_cat_sf"/>
</dbReference>
<evidence type="ECO:0000259" key="12">
    <source>
        <dbReference type="Pfam" id="PF01225"/>
    </source>
</evidence>
<keyword evidence="16" id="KW-1185">Reference proteome</keyword>
<gene>
    <name evidence="10" type="primary">murF</name>
    <name evidence="15" type="ORF">FO440_03710</name>
</gene>
<evidence type="ECO:0000256" key="5">
    <source>
        <dbReference type="ARBA" id="ARBA00022840"/>
    </source>
</evidence>
<proteinExistence type="inferred from homology"/>
<feature type="binding site" evidence="10">
    <location>
        <begin position="98"/>
        <end position="104"/>
    </location>
    <ligand>
        <name>ATP</name>
        <dbReference type="ChEBI" id="CHEBI:30616"/>
    </ligand>
</feature>
<dbReference type="Gene3D" id="3.90.190.20">
    <property type="entry name" value="Mur ligase, C-terminal domain"/>
    <property type="match status" value="1"/>
</dbReference>
<keyword evidence="1 10" id="KW-0963">Cytoplasm</keyword>
<feature type="domain" description="Mur ligase central" evidence="14">
    <location>
        <begin position="97"/>
        <end position="283"/>
    </location>
</feature>
<dbReference type="HAMAP" id="MF_02019">
    <property type="entry name" value="MurF"/>
    <property type="match status" value="1"/>
</dbReference>
<dbReference type="GO" id="GO:0051301">
    <property type="term" value="P:cell division"/>
    <property type="evidence" value="ECO:0007669"/>
    <property type="project" value="UniProtKB-KW"/>
</dbReference>
<keyword evidence="5 10" id="KW-0067">ATP-binding</keyword>
<dbReference type="Pfam" id="PF02875">
    <property type="entry name" value="Mur_ligase_C"/>
    <property type="match status" value="1"/>
</dbReference>
<keyword evidence="3 10" id="KW-0132">Cell division</keyword>
<sequence>MTTTEQLYQHYLQHPVISTDTRKIAAGSLFFALKGDKFDANTFAQQAIEEGAAFAIIDNPAYQVNEQCLLVADVLTALQDLARHHRRQLTIPVVGLTGTNGKTTTKELINAVLSQHFTTLATQGNLNNHIGVPLTILNINASHQVAVIEMGANHIKEIELLCSISQPTHGMITNVGKAHLEGFGSIEGVKIGKGELYDFLSQNGVAFINSNNPILMTMQAARKFAVPPVFYGDAIDDLVSGEITENAPLLSLQWTNNSTGESHNVKTQLTGVYNLDNILAAISIGIYFKLTPAEINAGIEGYQPKNNRSQIVQTVTNTLICDYYNANPSSMAVAIENIGKITASRKVLILGDMFELGEESVEEHKAIIEKALATEVDERIFIGKDFAKAIETISHRPSTTVYTTAEDAIAGLKADPIKDSTILIKGSRGMALERLVELL</sequence>
<dbReference type="InterPro" id="IPR036615">
    <property type="entry name" value="Mur_ligase_C_dom_sf"/>
</dbReference>
<dbReference type="AlphaFoldDB" id="A0A556MXV8"/>
<evidence type="ECO:0000256" key="8">
    <source>
        <dbReference type="ARBA" id="ARBA00023306"/>
    </source>
</evidence>
<dbReference type="Pfam" id="PF01225">
    <property type="entry name" value="Mur_ligase"/>
    <property type="match status" value="1"/>
</dbReference>
<evidence type="ECO:0000313" key="16">
    <source>
        <dbReference type="Proteomes" id="UP000318733"/>
    </source>
</evidence>
<organism evidence="15 16">
    <name type="scientific">Mucilaginibacter corticis</name>
    <dbReference type="NCBI Taxonomy" id="2597670"/>
    <lineage>
        <taxon>Bacteria</taxon>
        <taxon>Pseudomonadati</taxon>
        <taxon>Bacteroidota</taxon>
        <taxon>Sphingobacteriia</taxon>
        <taxon>Sphingobacteriales</taxon>
        <taxon>Sphingobacteriaceae</taxon>
        <taxon>Mucilaginibacter</taxon>
    </lineage>
</organism>
<evidence type="ECO:0000259" key="13">
    <source>
        <dbReference type="Pfam" id="PF02875"/>
    </source>
</evidence>
<dbReference type="EC" id="6.3.2.10" evidence="10 11"/>
<evidence type="ECO:0000256" key="9">
    <source>
        <dbReference type="ARBA" id="ARBA00023316"/>
    </source>
</evidence>
<keyword evidence="7 10" id="KW-0573">Peptidoglycan synthesis</keyword>
<dbReference type="GO" id="GO:0005737">
    <property type="term" value="C:cytoplasm"/>
    <property type="evidence" value="ECO:0007669"/>
    <property type="project" value="UniProtKB-SubCell"/>
</dbReference>
<dbReference type="InterPro" id="IPR004101">
    <property type="entry name" value="Mur_ligase_C"/>
</dbReference>
<evidence type="ECO:0000313" key="15">
    <source>
        <dbReference type="EMBL" id="TSJ44629.1"/>
    </source>
</evidence>
<dbReference type="GO" id="GO:0008360">
    <property type="term" value="P:regulation of cell shape"/>
    <property type="evidence" value="ECO:0007669"/>
    <property type="project" value="UniProtKB-KW"/>
</dbReference>
<dbReference type="NCBIfam" id="TIGR01143">
    <property type="entry name" value="murF"/>
    <property type="match status" value="1"/>
</dbReference>
<comment type="function">
    <text evidence="10 11">Involved in cell wall formation. Catalyzes the final step in the synthesis of UDP-N-acetylmuramoyl-pentapeptide, the precursor of murein.</text>
</comment>